<protein>
    <recommendedName>
        <fullName evidence="3">K Homology domain-containing protein</fullName>
    </recommendedName>
</protein>
<dbReference type="InterPro" id="IPR004087">
    <property type="entry name" value="KH_dom"/>
</dbReference>
<dbReference type="GO" id="GO:0003723">
    <property type="term" value="F:RNA binding"/>
    <property type="evidence" value="ECO:0007669"/>
    <property type="project" value="UniProtKB-UniRule"/>
</dbReference>
<keyword evidence="5" id="KW-1185">Reference proteome</keyword>
<evidence type="ECO:0000256" key="2">
    <source>
        <dbReference type="SAM" id="MobiDB-lite"/>
    </source>
</evidence>
<dbReference type="SMART" id="SM00322">
    <property type="entry name" value="KH"/>
    <property type="match status" value="1"/>
</dbReference>
<dbReference type="PROSITE" id="PS50084">
    <property type="entry name" value="KH_TYPE_1"/>
    <property type="match status" value="1"/>
</dbReference>
<accession>A0A8J8P1J7</accession>
<dbReference type="InterPro" id="IPR036612">
    <property type="entry name" value="KH_dom_type_1_sf"/>
</dbReference>
<organism evidence="4 5">
    <name type="scientific">Halteria grandinella</name>
    <dbReference type="NCBI Taxonomy" id="5974"/>
    <lineage>
        <taxon>Eukaryota</taxon>
        <taxon>Sar</taxon>
        <taxon>Alveolata</taxon>
        <taxon>Ciliophora</taxon>
        <taxon>Intramacronucleata</taxon>
        <taxon>Spirotrichea</taxon>
        <taxon>Stichotrichia</taxon>
        <taxon>Sporadotrichida</taxon>
        <taxon>Halteriidae</taxon>
        <taxon>Halteria</taxon>
    </lineage>
</organism>
<dbReference type="CDD" id="cd00105">
    <property type="entry name" value="KH-I"/>
    <property type="match status" value="1"/>
</dbReference>
<comment type="caution">
    <text evidence="4">The sequence shown here is derived from an EMBL/GenBank/DDBJ whole genome shotgun (WGS) entry which is preliminary data.</text>
</comment>
<name>A0A8J8P1J7_HALGN</name>
<evidence type="ECO:0000256" key="1">
    <source>
        <dbReference type="PROSITE-ProRule" id="PRU00117"/>
    </source>
</evidence>
<gene>
    <name evidence="4" type="ORF">FGO68_gene9849</name>
</gene>
<dbReference type="EMBL" id="RRYP01002773">
    <property type="protein sequence ID" value="TNV84434.1"/>
    <property type="molecule type" value="Genomic_DNA"/>
</dbReference>
<dbReference type="Gene3D" id="3.30.1370.10">
    <property type="entry name" value="K Homology domain, type 1"/>
    <property type="match status" value="1"/>
</dbReference>
<feature type="domain" description="K Homology" evidence="3">
    <location>
        <begin position="46"/>
        <end position="117"/>
    </location>
</feature>
<evidence type="ECO:0000313" key="5">
    <source>
        <dbReference type="Proteomes" id="UP000785679"/>
    </source>
</evidence>
<sequence>MNYGIYPPQSMGGMGPQQMDQQNKAYQQHQEQCIQMQRALSTNPFPGPHTYISVPNAVTAFIVGINGERVKKLHQLTNAYIFVPKDFNALTDERVIEVSGNDKAVQQCQQEIKRIVKETAPLLGIDLEEFKAKKKVIEDNFRLLMKAQSQKAANSLHAPPKKKPLNADDDDIMLQESNKGIVSKIKSENITTQQQDSINSIFQNPFPQSAFDPEQQYLYGGQMAFKMMYSQQNQSYPQQQQTYGQYQQCTNPNSIGQQNQHAFIQQHQGSWANPHQNPQPSQSLLPSLLSQISQKQGLIDQSRAQPPVKHASLNEANLSQLPQSEPTFSGKVPQSPDASSCKTNNATPEQSNIAKGTFNMNSLTSLYQQ</sequence>
<dbReference type="SUPFAM" id="SSF54791">
    <property type="entry name" value="Eukaryotic type KH-domain (KH-domain type I)"/>
    <property type="match status" value="1"/>
</dbReference>
<keyword evidence="1" id="KW-0694">RNA-binding</keyword>
<dbReference type="Proteomes" id="UP000785679">
    <property type="component" value="Unassembled WGS sequence"/>
</dbReference>
<dbReference type="AlphaFoldDB" id="A0A8J8P1J7"/>
<evidence type="ECO:0000259" key="3">
    <source>
        <dbReference type="SMART" id="SM00322"/>
    </source>
</evidence>
<feature type="compositionally biased region" description="Polar residues" evidence="2">
    <location>
        <begin position="315"/>
        <end position="327"/>
    </location>
</feature>
<feature type="compositionally biased region" description="Polar residues" evidence="2">
    <location>
        <begin position="336"/>
        <end position="357"/>
    </location>
</feature>
<dbReference type="Pfam" id="PF00013">
    <property type="entry name" value="KH_1"/>
    <property type="match status" value="1"/>
</dbReference>
<dbReference type="InterPro" id="IPR004088">
    <property type="entry name" value="KH_dom_type_1"/>
</dbReference>
<evidence type="ECO:0000313" key="4">
    <source>
        <dbReference type="EMBL" id="TNV84434.1"/>
    </source>
</evidence>
<feature type="region of interest" description="Disordered" evidence="2">
    <location>
        <begin position="315"/>
        <end position="357"/>
    </location>
</feature>
<reference evidence="4" key="1">
    <citation type="submission" date="2019-06" db="EMBL/GenBank/DDBJ databases">
        <authorList>
            <person name="Zheng W."/>
        </authorList>
    </citation>
    <scope>NUCLEOTIDE SEQUENCE</scope>
    <source>
        <strain evidence="4">QDHG01</strain>
    </source>
</reference>
<proteinExistence type="predicted"/>